<evidence type="ECO:0000256" key="1">
    <source>
        <dbReference type="ARBA" id="ARBA00004906"/>
    </source>
</evidence>
<dbReference type="Pfam" id="PF24681">
    <property type="entry name" value="Kelch_KLHDC2_KLHL20_DRC7"/>
    <property type="match status" value="1"/>
</dbReference>
<evidence type="ECO:0000256" key="3">
    <source>
        <dbReference type="ARBA" id="ARBA00022737"/>
    </source>
</evidence>
<dbReference type="Gene3D" id="2.120.10.80">
    <property type="entry name" value="Kelch-type beta propeller"/>
    <property type="match status" value="2"/>
</dbReference>
<keyword evidence="3" id="KW-0677">Repeat</keyword>
<comment type="caution">
    <text evidence="6">The sequence shown here is derived from an EMBL/GenBank/DDBJ whole genome shotgun (WGS) entry which is preliminary data.</text>
</comment>
<dbReference type="InterPro" id="IPR011333">
    <property type="entry name" value="SKP1/BTB/POZ_sf"/>
</dbReference>
<dbReference type="InterPro" id="IPR015915">
    <property type="entry name" value="Kelch-typ_b-propeller"/>
</dbReference>
<dbReference type="Pfam" id="PF00651">
    <property type="entry name" value="BTB"/>
    <property type="match status" value="1"/>
</dbReference>
<dbReference type="PANTHER" id="PTHR24412:SF489">
    <property type="entry name" value="RING FINGER DOMAIN AND KELCH REPEAT-CONTAINING PROTEIN DDB_G0271372"/>
    <property type="match status" value="1"/>
</dbReference>
<feature type="domain" description="BTB" evidence="5">
    <location>
        <begin position="399"/>
        <end position="469"/>
    </location>
</feature>
<name>A0AAW1S9D6_9CHLO</name>
<dbReference type="Gene3D" id="3.30.710.10">
    <property type="entry name" value="Potassium Channel Kv1.1, Chain A"/>
    <property type="match status" value="1"/>
</dbReference>
<comment type="pathway">
    <text evidence="1">Protein modification; protein ubiquitination.</text>
</comment>
<reference evidence="6 7" key="1">
    <citation type="journal article" date="2024" name="Nat. Commun.">
        <title>Phylogenomics reveals the evolutionary origins of lichenization in chlorophyte algae.</title>
        <authorList>
            <person name="Puginier C."/>
            <person name="Libourel C."/>
            <person name="Otte J."/>
            <person name="Skaloud P."/>
            <person name="Haon M."/>
            <person name="Grisel S."/>
            <person name="Petersen M."/>
            <person name="Berrin J.G."/>
            <person name="Delaux P.M."/>
            <person name="Dal Grande F."/>
            <person name="Keller J."/>
        </authorList>
    </citation>
    <scope>NUCLEOTIDE SEQUENCE [LARGE SCALE GENOMIC DNA]</scope>
    <source>
        <strain evidence="6 7">SAG 245.80</strain>
    </source>
</reference>
<protein>
    <recommendedName>
        <fullName evidence="5">BTB domain-containing protein</fullName>
    </recommendedName>
</protein>
<evidence type="ECO:0000259" key="5">
    <source>
        <dbReference type="PROSITE" id="PS50097"/>
    </source>
</evidence>
<feature type="region of interest" description="Disordered" evidence="4">
    <location>
        <begin position="626"/>
        <end position="668"/>
    </location>
</feature>
<dbReference type="CDD" id="cd18186">
    <property type="entry name" value="BTB_POZ_ZBTB_KLHL-like"/>
    <property type="match status" value="1"/>
</dbReference>
<dbReference type="Proteomes" id="UP001445335">
    <property type="component" value="Unassembled WGS sequence"/>
</dbReference>
<dbReference type="InterPro" id="IPR000210">
    <property type="entry name" value="BTB/POZ_dom"/>
</dbReference>
<dbReference type="SUPFAM" id="SSF54695">
    <property type="entry name" value="POZ domain"/>
    <property type="match status" value="1"/>
</dbReference>
<dbReference type="PROSITE" id="PS50097">
    <property type="entry name" value="BTB"/>
    <property type="match status" value="1"/>
</dbReference>
<evidence type="ECO:0000256" key="2">
    <source>
        <dbReference type="ARBA" id="ARBA00022441"/>
    </source>
</evidence>
<dbReference type="PANTHER" id="PTHR24412">
    <property type="entry name" value="KELCH PROTEIN"/>
    <property type="match status" value="1"/>
</dbReference>
<feature type="compositionally biased region" description="Acidic residues" evidence="4">
    <location>
        <begin position="628"/>
        <end position="662"/>
    </location>
</feature>
<dbReference type="SUPFAM" id="SSF117281">
    <property type="entry name" value="Kelch motif"/>
    <property type="match status" value="2"/>
</dbReference>
<sequence>MIQAVLGNLTTEDLELLLARRGLPTLSHEPLHEALVDRLEDALNDEFCRFEWEAGQVPEFHCEMETAGGTMLTWNNSILVWGGMDSKRKEHDSLWKWDLSSETGFQPVEFRGWAPQKHQAGHYAAVWGDELWVFPGPRNICTQMHHVHCLNLRDARWSQRTMRGEPPNCGHWRRNLSAIEDADCGRLLVFGGPQMEAVHEFNFERREWKTLLCADGLPTWTFSHAVRHHDWLYACGSRHGEGGELEMWAMHLAKGVAPRWGRCNTVGTPPPHRIHSSAALVGAVWVVYGGRCPGKLTTTNAAHSYDFGAARWDVLMASGATPQPREWQCATGLLDCVVVVGGRTDTPPETPSLQSAPADTMSRAVEILWVRERAEPRRAAGKAALLEGMAALGESGRFSDVVLVADGGAARLPAHRAVLAMRSPVFDRMWRQDCMLETRTAEVHIEDVDAGTLRAVLAHCYGGLAQLPRTHAGVLAIFRAADKYDISDLVAECIDALEEITGCNDVAPLLQAASECASEALRAAALRTAARCLPNVVVSPAFGQLLAAQPGLATGFLREAALKAKCTCEPDEDFLPASVLVPPADRGLALRLDSPAGSPVAPASLVDAAAQQDAWVELLALSRRLTGEDEEVEVEEGKEDEEGDEYDEEGEEEDDGDEEWDVEWNGNL</sequence>
<accession>A0AAW1S9D6</accession>
<evidence type="ECO:0000313" key="6">
    <source>
        <dbReference type="EMBL" id="KAK9842237.1"/>
    </source>
</evidence>
<dbReference type="SMART" id="SM00225">
    <property type="entry name" value="BTB"/>
    <property type="match status" value="1"/>
</dbReference>
<keyword evidence="2" id="KW-0880">Kelch repeat</keyword>
<gene>
    <name evidence="6" type="ORF">WJX81_002080</name>
</gene>
<keyword evidence="7" id="KW-1185">Reference proteome</keyword>
<dbReference type="EMBL" id="JALJOU010000008">
    <property type="protein sequence ID" value="KAK9842237.1"/>
    <property type="molecule type" value="Genomic_DNA"/>
</dbReference>
<dbReference type="AlphaFoldDB" id="A0AAW1S9D6"/>
<proteinExistence type="predicted"/>
<evidence type="ECO:0000313" key="7">
    <source>
        <dbReference type="Proteomes" id="UP001445335"/>
    </source>
</evidence>
<organism evidence="6 7">
    <name type="scientific">Elliptochloris bilobata</name>
    <dbReference type="NCBI Taxonomy" id="381761"/>
    <lineage>
        <taxon>Eukaryota</taxon>
        <taxon>Viridiplantae</taxon>
        <taxon>Chlorophyta</taxon>
        <taxon>core chlorophytes</taxon>
        <taxon>Trebouxiophyceae</taxon>
        <taxon>Trebouxiophyceae incertae sedis</taxon>
        <taxon>Elliptochloris clade</taxon>
        <taxon>Elliptochloris</taxon>
    </lineage>
</organism>
<evidence type="ECO:0000256" key="4">
    <source>
        <dbReference type="SAM" id="MobiDB-lite"/>
    </source>
</evidence>